<keyword evidence="2" id="KW-0378">Hydrolase</keyword>
<evidence type="ECO:0000313" key="3">
    <source>
        <dbReference type="Proteomes" id="UP000248758"/>
    </source>
</evidence>
<organism evidence="2 3">
    <name type="scientific">Tatumella ptyseos</name>
    <dbReference type="NCBI Taxonomy" id="82987"/>
    <lineage>
        <taxon>Bacteria</taxon>
        <taxon>Pseudomonadati</taxon>
        <taxon>Pseudomonadota</taxon>
        <taxon>Gammaproteobacteria</taxon>
        <taxon>Enterobacterales</taxon>
        <taxon>Erwiniaceae</taxon>
        <taxon>Tatumella</taxon>
    </lineage>
</organism>
<dbReference type="KEGG" id="tpty:NCTC11468_00786"/>
<proteinExistence type="predicted"/>
<gene>
    <name evidence="2" type="primary">wzb</name>
    <name evidence="2" type="ORF">NCTC11468_00786</name>
</gene>
<name>A0A2X5P2Q9_9GAMM</name>
<protein>
    <submittedName>
        <fullName evidence="2">Low molecular weight protein-tyrosine-phosphatase wzb</fullName>
        <ecNumber evidence="2">3.1.3.48</ecNumber>
    </submittedName>
</protein>
<evidence type="ECO:0000313" key="2">
    <source>
        <dbReference type="EMBL" id="SQK72613.1"/>
    </source>
</evidence>
<dbReference type="GO" id="GO:0004725">
    <property type="term" value="F:protein tyrosine phosphatase activity"/>
    <property type="evidence" value="ECO:0007669"/>
    <property type="project" value="UniProtKB-EC"/>
</dbReference>
<dbReference type="Gene3D" id="3.40.50.2300">
    <property type="match status" value="1"/>
</dbReference>
<dbReference type="Pfam" id="PF01451">
    <property type="entry name" value="LMWPc"/>
    <property type="match status" value="1"/>
</dbReference>
<dbReference type="Proteomes" id="UP000248758">
    <property type="component" value="Chromosome 1"/>
</dbReference>
<dbReference type="SUPFAM" id="SSF52788">
    <property type="entry name" value="Phosphotyrosine protein phosphatases I"/>
    <property type="match status" value="1"/>
</dbReference>
<dbReference type="EMBL" id="LS483499">
    <property type="protein sequence ID" value="SQK72613.1"/>
    <property type="molecule type" value="Genomic_DNA"/>
</dbReference>
<dbReference type="AlphaFoldDB" id="A0A2X5P2Q9"/>
<sequence length="121" mass="13693">MGALADHAADASAIAVSEKHGLSLDGHKGQQFTGKLGRQYDLILVMEKHHIEQVTKIARKPAARLCCLVTGWGIKRSRIRIARVWKRLNLSISYWTSPRQNGPASWAVNFRKLLHVFFFNE</sequence>
<dbReference type="InterPro" id="IPR036196">
    <property type="entry name" value="Ptyr_pPase_sf"/>
</dbReference>
<feature type="domain" description="Phosphotyrosine protein phosphatase I" evidence="1">
    <location>
        <begin position="4"/>
        <end position="68"/>
    </location>
</feature>
<reference evidence="2 3" key="1">
    <citation type="submission" date="2018-06" db="EMBL/GenBank/DDBJ databases">
        <authorList>
            <consortium name="Pathogen Informatics"/>
            <person name="Doyle S."/>
        </authorList>
    </citation>
    <scope>NUCLEOTIDE SEQUENCE [LARGE SCALE GENOMIC DNA]</scope>
    <source>
        <strain evidence="2 3">NCTC11468</strain>
    </source>
</reference>
<accession>A0A2X5P2Q9</accession>
<dbReference type="EC" id="3.1.3.48" evidence="2"/>
<evidence type="ECO:0000259" key="1">
    <source>
        <dbReference type="Pfam" id="PF01451"/>
    </source>
</evidence>
<dbReference type="InterPro" id="IPR023485">
    <property type="entry name" value="Ptyr_pPase"/>
</dbReference>